<dbReference type="AlphaFoldDB" id="A0AA39N0N9"/>
<sequence length="280" mass="31641">MPKASMKFAYPDGAEEILRSDATKRYSVKPVDLDTLRPIRSERGYMNALVRYYNVRDVEALEQRLKQDPSLSKTHTSPKKTVKKKGGKISRMKAMKEFNLDNAQMDQIKPRDVKDSPTKRDAQRKVFYYNFVDVQKLAQEVHSTTPRGQKGSDSKKGSASLPKAHASTSSTSTSKGKTKVKEDSDDEIIILSESPSRDKKNGKSPVKPKSEDDDEVIIVSESIRKVPSSSKRKKLPVKRNYDYDDYDDDLMMDGLFDGMAKDDAAALCECFFLLKSMFLS</sequence>
<organism evidence="2 3">
    <name type="scientific">Armillaria borealis</name>
    <dbReference type="NCBI Taxonomy" id="47425"/>
    <lineage>
        <taxon>Eukaryota</taxon>
        <taxon>Fungi</taxon>
        <taxon>Dikarya</taxon>
        <taxon>Basidiomycota</taxon>
        <taxon>Agaricomycotina</taxon>
        <taxon>Agaricomycetes</taxon>
        <taxon>Agaricomycetidae</taxon>
        <taxon>Agaricales</taxon>
        <taxon>Marasmiineae</taxon>
        <taxon>Physalacriaceae</taxon>
        <taxon>Armillaria</taxon>
    </lineage>
</organism>
<protein>
    <submittedName>
        <fullName evidence="2">Uncharacterized protein</fullName>
    </submittedName>
</protein>
<proteinExistence type="predicted"/>
<evidence type="ECO:0000313" key="3">
    <source>
        <dbReference type="Proteomes" id="UP001175226"/>
    </source>
</evidence>
<evidence type="ECO:0000313" key="2">
    <source>
        <dbReference type="EMBL" id="KAK0453153.1"/>
    </source>
</evidence>
<accession>A0AA39N0N9</accession>
<reference evidence="2" key="1">
    <citation type="submission" date="2023-06" db="EMBL/GenBank/DDBJ databases">
        <authorList>
            <consortium name="Lawrence Berkeley National Laboratory"/>
            <person name="Ahrendt S."/>
            <person name="Sahu N."/>
            <person name="Indic B."/>
            <person name="Wong-Bajracharya J."/>
            <person name="Merenyi Z."/>
            <person name="Ke H.-M."/>
            <person name="Monk M."/>
            <person name="Kocsube S."/>
            <person name="Drula E."/>
            <person name="Lipzen A."/>
            <person name="Balint B."/>
            <person name="Henrissat B."/>
            <person name="Andreopoulos B."/>
            <person name="Martin F.M."/>
            <person name="Harder C.B."/>
            <person name="Rigling D."/>
            <person name="Ford K.L."/>
            <person name="Foster G.D."/>
            <person name="Pangilinan J."/>
            <person name="Papanicolaou A."/>
            <person name="Barry K."/>
            <person name="LaButti K."/>
            <person name="Viragh M."/>
            <person name="Koriabine M."/>
            <person name="Yan M."/>
            <person name="Riley R."/>
            <person name="Champramary S."/>
            <person name="Plett K.L."/>
            <person name="Tsai I.J."/>
            <person name="Slot J."/>
            <person name="Sipos G."/>
            <person name="Plett J."/>
            <person name="Nagy L.G."/>
            <person name="Grigoriev I.V."/>
        </authorList>
    </citation>
    <scope>NUCLEOTIDE SEQUENCE</scope>
    <source>
        <strain evidence="2">FPL87.14</strain>
    </source>
</reference>
<dbReference type="Proteomes" id="UP001175226">
    <property type="component" value="Unassembled WGS sequence"/>
</dbReference>
<feature type="region of interest" description="Disordered" evidence="1">
    <location>
        <begin position="140"/>
        <end position="218"/>
    </location>
</feature>
<dbReference type="EMBL" id="JAUEPT010000003">
    <property type="protein sequence ID" value="KAK0453153.1"/>
    <property type="molecule type" value="Genomic_DNA"/>
</dbReference>
<evidence type="ECO:0000256" key="1">
    <source>
        <dbReference type="SAM" id="MobiDB-lite"/>
    </source>
</evidence>
<feature type="region of interest" description="Disordered" evidence="1">
    <location>
        <begin position="66"/>
        <end position="120"/>
    </location>
</feature>
<name>A0AA39N0N9_9AGAR</name>
<feature type="compositionally biased region" description="Basic and acidic residues" evidence="1">
    <location>
        <begin position="108"/>
        <end position="120"/>
    </location>
</feature>
<keyword evidence="3" id="KW-1185">Reference proteome</keyword>
<comment type="caution">
    <text evidence="2">The sequence shown here is derived from an EMBL/GenBank/DDBJ whole genome shotgun (WGS) entry which is preliminary data.</text>
</comment>
<gene>
    <name evidence="2" type="ORF">EV421DRAFT_1762208</name>
</gene>
<feature type="compositionally biased region" description="Basic residues" evidence="1">
    <location>
        <begin position="76"/>
        <end position="93"/>
    </location>
</feature>